<dbReference type="InterPro" id="IPR003673">
    <property type="entry name" value="CoA-Trfase_fam_III"/>
</dbReference>
<evidence type="ECO:0000313" key="3">
    <source>
        <dbReference type="Proteomes" id="UP000533476"/>
    </source>
</evidence>
<sequence>MQGIRILDFTQVLSGPFATMLLSDAGADVVKVERPPQGDITRQWGPPFLCGKSIYFAAFNRGKKSITADFRNSHDRDVVRQLAARADVVIENLRPGTLERFGLGYLDLKSECSRLVYVSIRGYRENSPRARDPALEVVLEGESGLMAITGNPDQPARQGIAVIDMMTGALAVAKIMEALYARERRGQGDHVVLSLEETAQLLMTHPYLMHTATQSPYPAAGTTHPSIAPYEHFATADTPIIVGAVNDAEFARLSQLLGHPEWARGPWSSNAGRVADRLKLHAALEAIFRTEPGPVWVDRLGQAKLVVGLVRPLADAAEAWRNDDLPKLSSHDNRWGSLVYPASPWKKAGLVTSAPDLGEDGLEVVSRWLEKRDGRKDTGSPAGV</sequence>
<comment type="caution">
    <text evidence="2">The sequence shown here is derived from an EMBL/GenBank/DDBJ whole genome shotgun (WGS) entry which is preliminary data.</text>
</comment>
<reference evidence="2 3" key="1">
    <citation type="submission" date="2020-04" db="EMBL/GenBank/DDBJ databases">
        <authorList>
            <person name="Zhang R."/>
            <person name="Schippers A."/>
        </authorList>
    </citation>
    <scope>NUCLEOTIDE SEQUENCE [LARGE SCALE GENOMIC DNA]</scope>
    <source>
        <strain evidence="2 3">DSM 109850</strain>
    </source>
</reference>
<keyword evidence="3" id="KW-1185">Reference proteome</keyword>
<protein>
    <submittedName>
        <fullName evidence="2">CoA transferase</fullName>
    </submittedName>
</protein>
<keyword evidence="1 2" id="KW-0808">Transferase</keyword>
<dbReference type="SUPFAM" id="SSF89796">
    <property type="entry name" value="CoA-transferase family III (CaiB/BaiF)"/>
    <property type="match status" value="1"/>
</dbReference>
<evidence type="ECO:0000256" key="1">
    <source>
        <dbReference type="ARBA" id="ARBA00022679"/>
    </source>
</evidence>
<dbReference type="Pfam" id="PF02515">
    <property type="entry name" value="CoA_transf_3"/>
    <property type="match status" value="1"/>
</dbReference>
<accession>A0A7Y0L7G7</accession>
<evidence type="ECO:0000313" key="2">
    <source>
        <dbReference type="EMBL" id="NMP23835.1"/>
    </source>
</evidence>
<name>A0A7Y0L7G7_9FIRM</name>
<proteinExistence type="predicted"/>
<dbReference type="Gene3D" id="3.40.50.10540">
    <property type="entry name" value="Crotonobetainyl-coa:carnitine coa-transferase, domain 1"/>
    <property type="match status" value="1"/>
</dbReference>
<dbReference type="InterPro" id="IPR023606">
    <property type="entry name" value="CoA-Trfase_III_dom_1_sf"/>
</dbReference>
<gene>
    <name evidence="2" type="ORF">HIJ39_15970</name>
</gene>
<dbReference type="InterPro" id="IPR050483">
    <property type="entry name" value="CoA-transferase_III_domain"/>
</dbReference>
<organism evidence="2 3">
    <name type="scientific">Sulfobacillus harzensis</name>
    <dbReference type="NCBI Taxonomy" id="2729629"/>
    <lineage>
        <taxon>Bacteria</taxon>
        <taxon>Bacillati</taxon>
        <taxon>Bacillota</taxon>
        <taxon>Clostridia</taxon>
        <taxon>Eubacteriales</taxon>
        <taxon>Clostridiales Family XVII. Incertae Sedis</taxon>
        <taxon>Sulfobacillus</taxon>
    </lineage>
</organism>
<dbReference type="GO" id="GO:0008410">
    <property type="term" value="F:CoA-transferase activity"/>
    <property type="evidence" value="ECO:0007669"/>
    <property type="project" value="TreeGrafter"/>
</dbReference>
<dbReference type="Gene3D" id="3.30.1540.10">
    <property type="entry name" value="formyl-coa transferase, domain 3"/>
    <property type="match status" value="1"/>
</dbReference>
<dbReference type="InterPro" id="IPR044855">
    <property type="entry name" value="CoA-Trfase_III_dom3_sf"/>
</dbReference>
<dbReference type="EMBL" id="JABBVZ010000068">
    <property type="protein sequence ID" value="NMP23835.1"/>
    <property type="molecule type" value="Genomic_DNA"/>
</dbReference>
<dbReference type="RefSeq" id="WP_169101444.1">
    <property type="nucleotide sequence ID" value="NZ_JABBVZ010000068.1"/>
</dbReference>
<dbReference type="PANTHER" id="PTHR48207">
    <property type="entry name" value="SUCCINATE--HYDROXYMETHYLGLUTARATE COA-TRANSFERASE"/>
    <property type="match status" value="1"/>
</dbReference>
<dbReference type="PANTHER" id="PTHR48207:SF3">
    <property type="entry name" value="SUCCINATE--HYDROXYMETHYLGLUTARATE COA-TRANSFERASE"/>
    <property type="match status" value="1"/>
</dbReference>
<dbReference type="AlphaFoldDB" id="A0A7Y0L7G7"/>
<dbReference type="Proteomes" id="UP000533476">
    <property type="component" value="Unassembled WGS sequence"/>
</dbReference>